<name>A0A7L1HFP6_9CHAR</name>
<keyword evidence="7" id="KW-0540">Nuclease</keyword>
<evidence type="ECO:0000256" key="6">
    <source>
        <dbReference type="ARBA" id="ARBA00022454"/>
    </source>
</evidence>
<keyword evidence="10 19" id="KW-0269">Exonuclease</keyword>
<evidence type="ECO:0000256" key="17">
    <source>
        <dbReference type="SAM" id="MobiDB-lite"/>
    </source>
</evidence>
<dbReference type="GO" id="GO:0036297">
    <property type="term" value="P:interstrand cross-link repair"/>
    <property type="evidence" value="ECO:0007669"/>
    <property type="project" value="TreeGrafter"/>
</dbReference>
<keyword evidence="9" id="KW-0378">Hydrolase</keyword>
<protein>
    <recommendedName>
        <fullName evidence="14">5' exonuclease Apollo</fullName>
        <ecNumber evidence="5">3.5.2.6</ecNumber>
    </recommendedName>
    <alternativeName>
        <fullName evidence="15">DNA cross-link repair 1B protein</fullName>
    </alternativeName>
    <alternativeName>
        <fullName evidence="16">SNM1 homolog B</fullName>
    </alternativeName>
</protein>
<dbReference type="PANTHER" id="PTHR23240:SF26">
    <property type="entry name" value="5' EXONUCLEASE APOLLO"/>
    <property type="match status" value="1"/>
</dbReference>
<dbReference type="InterPro" id="IPR001279">
    <property type="entry name" value="Metallo-B-lactamas"/>
</dbReference>
<proteinExistence type="inferred from homology"/>
<feature type="compositionally biased region" description="Polar residues" evidence="17">
    <location>
        <begin position="368"/>
        <end position="378"/>
    </location>
</feature>
<evidence type="ECO:0000256" key="15">
    <source>
        <dbReference type="ARBA" id="ARBA00041693"/>
    </source>
</evidence>
<comment type="subcellular location">
    <subcellularLocation>
        <location evidence="3">Chromosome</location>
        <location evidence="3">Telomere</location>
    </subcellularLocation>
    <subcellularLocation>
        <location evidence="2">Nucleus</location>
    </subcellularLocation>
</comment>
<reference evidence="19 20" key="1">
    <citation type="submission" date="2019-09" db="EMBL/GenBank/DDBJ databases">
        <title>Bird 10,000 Genomes (B10K) Project - Family phase.</title>
        <authorList>
            <person name="Zhang G."/>
        </authorList>
    </citation>
    <scope>NUCLEOTIDE SEQUENCE [LARGE SCALE GENOMIC DNA]</scope>
    <source>
        <strain evidence="19">B10K-DU-002-14</strain>
        <tissue evidence="19">Muscle</tissue>
    </source>
</reference>
<dbReference type="AlphaFoldDB" id="A0A7L1HFP6"/>
<evidence type="ECO:0000256" key="5">
    <source>
        <dbReference type="ARBA" id="ARBA00012865"/>
    </source>
</evidence>
<feature type="region of interest" description="Disordered" evidence="17">
    <location>
        <begin position="359"/>
        <end position="381"/>
    </location>
</feature>
<keyword evidence="13" id="KW-0539">Nucleus</keyword>
<evidence type="ECO:0000256" key="7">
    <source>
        <dbReference type="ARBA" id="ARBA00022722"/>
    </source>
</evidence>
<dbReference type="GO" id="GO:0006303">
    <property type="term" value="P:double-strand break repair via nonhomologous end joining"/>
    <property type="evidence" value="ECO:0007669"/>
    <property type="project" value="TreeGrafter"/>
</dbReference>
<evidence type="ECO:0000256" key="10">
    <source>
        <dbReference type="ARBA" id="ARBA00022839"/>
    </source>
</evidence>
<dbReference type="EC" id="3.5.2.6" evidence="5"/>
<keyword evidence="8" id="KW-0227">DNA damage</keyword>
<dbReference type="Pfam" id="PF07522">
    <property type="entry name" value="DRMBL"/>
    <property type="match status" value="1"/>
</dbReference>
<dbReference type="GO" id="GO:0000723">
    <property type="term" value="P:telomere maintenance"/>
    <property type="evidence" value="ECO:0007669"/>
    <property type="project" value="TreeGrafter"/>
</dbReference>
<dbReference type="PANTHER" id="PTHR23240">
    <property type="entry name" value="DNA CROSS-LINK REPAIR PROTEIN PSO2/SNM1-RELATED"/>
    <property type="match status" value="1"/>
</dbReference>
<dbReference type="Gene3D" id="3.40.50.12650">
    <property type="match status" value="1"/>
</dbReference>
<evidence type="ECO:0000256" key="2">
    <source>
        <dbReference type="ARBA" id="ARBA00004123"/>
    </source>
</evidence>
<evidence type="ECO:0000256" key="8">
    <source>
        <dbReference type="ARBA" id="ARBA00022763"/>
    </source>
</evidence>
<keyword evidence="6" id="KW-0158">Chromosome</keyword>
<evidence type="ECO:0000256" key="16">
    <source>
        <dbReference type="ARBA" id="ARBA00042738"/>
    </source>
</evidence>
<feature type="non-terminal residue" evidence="19">
    <location>
        <position position="509"/>
    </location>
</feature>
<feature type="domain" description="Metallo-beta-lactamase" evidence="18">
    <location>
        <begin position="1"/>
        <end position="194"/>
    </location>
</feature>
<evidence type="ECO:0000313" key="20">
    <source>
        <dbReference type="Proteomes" id="UP000586634"/>
    </source>
</evidence>
<evidence type="ECO:0000256" key="11">
    <source>
        <dbReference type="ARBA" id="ARBA00022895"/>
    </source>
</evidence>
<dbReference type="GO" id="GO:0035312">
    <property type="term" value="F:5'-3' DNA exonuclease activity"/>
    <property type="evidence" value="ECO:0007669"/>
    <property type="project" value="TreeGrafter"/>
</dbReference>
<dbReference type="FunFam" id="3.40.50.12650:FF:000003">
    <property type="entry name" value="DNA cross-link repair 1B"/>
    <property type="match status" value="1"/>
</dbReference>
<evidence type="ECO:0000256" key="14">
    <source>
        <dbReference type="ARBA" id="ARBA00039555"/>
    </source>
</evidence>
<comment type="caution">
    <text evidence="19">The sequence shown here is derived from an EMBL/GenBank/DDBJ whole genome shotgun (WGS) entry which is preliminary data.</text>
</comment>
<dbReference type="GO" id="GO:0003684">
    <property type="term" value="F:damaged DNA binding"/>
    <property type="evidence" value="ECO:0007669"/>
    <property type="project" value="TreeGrafter"/>
</dbReference>
<evidence type="ECO:0000256" key="12">
    <source>
        <dbReference type="ARBA" id="ARBA00023204"/>
    </source>
</evidence>
<comment type="catalytic activity">
    <reaction evidence="1">
        <text>a beta-lactam + H2O = a substituted beta-amino acid</text>
        <dbReference type="Rhea" id="RHEA:20401"/>
        <dbReference type="ChEBI" id="CHEBI:15377"/>
        <dbReference type="ChEBI" id="CHEBI:35627"/>
        <dbReference type="ChEBI" id="CHEBI:140347"/>
        <dbReference type="EC" id="3.5.2.6"/>
    </reaction>
</comment>
<feature type="compositionally biased region" description="Low complexity" evidence="17">
    <location>
        <begin position="455"/>
        <end position="464"/>
    </location>
</feature>
<accession>A0A7L1HFP6</accession>
<sequence>AMSGTVLAGTPIAVDFWSVRRAGGARLFFLSHMHSDHTAGLSSTWSRPLYCSPLTARLLHRRLQVRAPGPRCVPQAPVALARPHRPAPQVPTRWIRPLEVGQSHVVGEEVTVTLLDSNHCPGSVMFLFEGAFGTILYTGTAGPHVVLAGAPTCLDLTPLAGDFRYASAMQGEPALRGRHIDRLYLDNTHCHPQRPLPSRQHATRQAAGLIRAHPRHHIVIGVYSLGKEALLVDLALEFRTWVVVSPWRLEQMRLLEMPDVFTTEEGAGWIRAVDVAEIRSDTLVSWNMLHPTIAIIPTGRPVKVTHPNIHPIPYSDHSSFSELCEFVQWLKPCSVIPIVKGGMCQAYFQNYLSSAPQALPDLKMPKPTQGSAQQQSRAKGQEPMCLLKRAAHRSVPQGVVYESPEKYTEKSEDFTGVQVPQRNICESASCWKEGCACHKGKEKGEAESGEQPGVARAAGAASQAPLSDQHFPTGFAEQYLLTPLNVLKQNSSQKFDKLVEDFFRRGEAS</sequence>
<dbReference type="SMART" id="SM00849">
    <property type="entry name" value="Lactamase_B"/>
    <property type="match status" value="1"/>
</dbReference>
<dbReference type="EMBL" id="VXBJ01002607">
    <property type="protein sequence ID" value="NXN25063.1"/>
    <property type="molecule type" value="Genomic_DNA"/>
</dbReference>
<dbReference type="OrthoDB" id="262529at2759"/>
<dbReference type="GO" id="GO:0000781">
    <property type="term" value="C:chromosome, telomeric region"/>
    <property type="evidence" value="ECO:0007669"/>
    <property type="project" value="UniProtKB-SubCell"/>
</dbReference>
<evidence type="ECO:0000256" key="9">
    <source>
        <dbReference type="ARBA" id="ARBA00022801"/>
    </source>
</evidence>
<organism evidence="19 20">
    <name type="scientific">Nycticryphes semicollaris</name>
    <dbReference type="NCBI Taxonomy" id="227226"/>
    <lineage>
        <taxon>Eukaryota</taxon>
        <taxon>Metazoa</taxon>
        <taxon>Chordata</taxon>
        <taxon>Craniata</taxon>
        <taxon>Vertebrata</taxon>
        <taxon>Euteleostomi</taxon>
        <taxon>Archelosauria</taxon>
        <taxon>Archosauria</taxon>
        <taxon>Dinosauria</taxon>
        <taxon>Saurischia</taxon>
        <taxon>Theropoda</taxon>
        <taxon>Coelurosauria</taxon>
        <taxon>Aves</taxon>
        <taxon>Neognathae</taxon>
        <taxon>Neoaves</taxon>
        <taxon>Charadriiformes</taxon>
        <taxon>Rostratulidae</taxon>
        <taxon>Nycticryphes</taxon>
    </lineage>
</organism>
<dbReference type="GO" id="GO:0005634">
    <property type="term" value="C:nucleus"/>
    <property type="evidence" value="ECO:0007669"/>
    <property type="project" value="UniProtKB-SubCell"/>
</dbReference>
<evidence type="ECO:0000256" key="3">
    <source>
        <dbReference type="ARBA" id="ARBA00004574"/>
    </source>
</evidence>
<keyword evidence="11" id="KW-0779">Telomere</keyword>
<evidence type="ECO:0000256" key="13">
    <source>
        <dbReference type="ARBA" id="ARBA00023242"/>
    </source>
</evidence>
<dbReference type="SUPFAM" id="SSF56281">
    <property type="entry name" value="Metallo-hydrolase/oxidoreductase"/>
    <property type="match status" value="1"/>
</dbReference>
<dbReference type="InterPro" id="IPR011084">
    <property type="entry name" value="DRMBL"/>
</dbReference>
<evidence type="ECO:0000259" key="18">
    <source>
        <dbReference type="SMART" id="SM00849"/>
    </source>
</evidence>
<gene>
    <name evidence="19" type="primary">Dclre1b</name>
    <name evidence="19" type="ORF">NYCSEM_R12080</name>
</gene>
<dbReference type="Gene3D" id="3.60.15.10">
    <property type="entry name" value="Ribonuclease Z/Hydroxyacylglutathione hydrolase-like"/>
    <property type="match status" value="1"/>
</dbReference>
<evidence type="ECO:0000256" key="4">
    <source>
        <dbReference type="ARBA" id="ARBA00010304"/>
    </source>
</evidence>
<keyword evidence="12" id="KW-0234">DNA repair</keyword>
<feature type="non-terminal residue" evidence="19">
    <location>
        <position position="1"/>
    </location>
</feature>
<evidence type="ECO:0000313" key="19">
    <source>
        <dbReference type="EMBL" id="NXN25063.1"/>
    </source>
</evidence>
<comment type="similarity">
    <text evidence="4">Belongs to the DNA repair metallo-beta-lactamase (DRMBL) family.</text>
</comment>
<evidence type="ECO:0000256" key="1">
    <source>
        <dbReference type="ARBA" id="ARBA00001526"/>
    </source>
</evidence>
<feature type="region of interest" description="Disordered" evidence="17">
    <location>
        <begin position="443"/>
        <end position="468"/>
    </location>
</feature>
<dbReference type="InterPro" id="IPR036866">
    <property type="entry name" value="RibonucZ/Hydroxyglut_hydro"/>
</dbReference>
<keyword evidence="20" id="KW-1185">Reference proteome</keyword>
<dbReference type="Proteomes" id="UP000586634">
    <property type="component" value="Unassembled WGS sequence"/>
</dbReference>
<dbReference type="GO" id="GO:0008800">
    <property type="term" value="F:beta-lactamase activity"/>
    <property type="evidence" value="ECO:0007669"/>
    <property type="project" value="UniProtKB-EC"/>
</dbReference>
<dbReference type="CDD" id="cd16273">
    <property type="entry name" value="SNM1A-1C-like_MBL-fold"/>
    <property type="match status" value="1"/>
</dbReference>